<name>A0A2D0IMA1_9GAMM</name>
<dbReference type="Proteomes" id="UP000225605">
    <property type="component" value="Unassembled WGS sequence"/>
</dbReference>
<accession>A0A2D0IMA1</accession>
<reference evidence="2 4" key="2">
    <citation type="submission" date="2018-09" db="EMBL/GenBank/DDBJ databases">
        <title>Genomic Encyclopedia of Archaeal and Bacterial Type Strains, Phase II (KMG-II): from individual species to whole genera.</title>
        <authorList>
            <person name="Goeker M."/>
        </authorList>
    </citation>
    <scope>NUCLEOTIDE SEQUENCE [LARGE SCALE GENOMIC DNA]</scope>
    <source>
        <strain evidence="2 4">DSM 16337</strain>
    </source>
</reference>
<sequence>MENILKIPNEHGAYTFQHEVTVHVAKPGTKIKNSNGSYDTSKTGHVWLSIEMPGSTRTFKTDAGWSTGDSMKVGGYDNVNLNDSEMYDKSTVKSVTINMAYSNVEKLAEFVNKAPLGLIKGFSSNYNLLTNNCIHFVRFALNYVDSNAGNKVLPYFTPNQNYGSLESMINNNINLPSPLVIDLNNDGVKTIAEGSVFFDLDNNNSKESVGWIDKNDGFIVYDKNNDGKIDSGAFLFGNHTEINGLSNFKNGFHALSQLDSNNDLIISKDDNDWNNLKVWQDKNTNGIVDNDELNTLSDIGIKEIDLNYKGKPFIDDNKNLHKDISQVTWDYGDKTDIVDVWFLTHPKVTKENSNPVIQQEIHKIVNSMVEFNGEISSFSENQILSRQNTMSEILTIPN</sequence>
<proteinExistence type="predicted"/>
<dbReference type="PANTHER" id="PTHR39431:SF1">
    <property type="entry name" value="FRPA_C-RELATED PROTEIN"/>
    <property type="match status" value="1"/>
</dbReference>
<evidence type="ECO:0000313" key="4">
    <source>
        <dbReference type="Proteomes" id="UP000283568"/>
    </source>
</evidence>
<dbReference type="PANTHER" id="PTHR39431">
    <property type="entry name" value="FRPA/C-RELATED PROTEIN"/>
    <property type="match status" value="1"/>
</dbReference>
<evidence type="ECO:0000313" key="2">
    <source>
        <dbReference type="EMBL" id="RKE92623.1"/>
    </source>
</evidence>
<keyword evidence="4" id="KW-1185">Reference proteome</keyword>
<comment type="caution">
    <text evidence="1">The sequence shown here is derived from an EMBL/GenBank/DDBJ whole genome shotgun (WGS) entry which is preliminary data.</text>
</comment>
<evidence type="ECO:0000313" key="3">
    <source>
        <dbReference type="Proteomes" id="UP000225605"/>
    </source>
</evidence>
<dbReference type="AlphaFoldDB" id="A0A2D0IMA1"/>
<dbReference type="EMBL" id="RAQI01000001">
    <property type="protein sequence ID" value="RKE92623.1"/>
    <property type="molecule type" value="Genomic_DNA"/>
</dbReference>
<reference evidence="1 3" key="1">
    <citation type="journal article" date="2017" name="Nat. Microbiol.">
        <title>Natural product diversity associated with the nematode symbionts Photorhabdus and Xenorhabdus.</title>
        <authorList>
            <person name="Tobias N.J."/>
            <person name="Wolff H."/>
            <person name="Djahanschiri B."/>
            <person name="Grundmann F."/>
            <person name="Kronenwerth M."/>
            <person name="Shi Y.M."/>
            <person name="Simonyi S."/>
            <person name="Grun P."/>
            <person name="Shapiro-Ilan D."/>
            <person name="Pidot S.J."/>
            <person name="Stinear T.P."/>
            <person name="Ebersberger I."/>
            <person name="Bode H.B."/>
        </authorList>
    </citation>
    <scope>NUCLEOTIDE SEQUENCE [LARGE SCALE GENOMIC DNA]</scope>
    <source>
        <strain evidence="1 3">DSM 16337</strain>
    </source>
</reference>
<evidence type="ECO:0000313" key="1">
    <source>
        <dbReference type="EMBL" id="PHM22954.1"/>
    </source>
</evidence>
<dbReference type="Proteomes" id="UP000283568">
    <property type="component" value="Unassembled WGS sequence"/>
</dbReference>
<organism evidence="1 3">
    <name type="scientific">Xenorhabdus ehlersii</name>
    <dbReference type="NCBI Taxonomy" id="290111"/>
    <lineage>
        <taxon>Bacteria</taxon>
        <taxon>Pseudomonadati</taxon>
        <taxon>Pseudomonadota</taxon>
        <taxon>Gammaproteobacteria</taxon>
        <taxon>Enterobacterales</taxon>
        <taxon>Morganellaceae</taxon>
        <taxon>Xenorhabdus</taxon>
    </lineage>
</organism>
<dbReference type="RefSeq" id="WP_099133165.1">
    <property type="nucleotide sequence ID" value="NZ_CAWNOJ010000029.1"/>
</dbReference>
<gene>
    <name evidence="2" type="ORF">BDE27_0275</name>
    <name evidence="1" type="ORF">Xehl_03186</name>
</gene>
<dbReference type="OrthoDB" id="1676884at2"/>
<dbReference type="EMBL" id="NIBT01000018">
    <property type="protein sequence ID" value="PHM22954.1"/>
    <property type="molecule type" value="Genomic_DNA"/>
</dbReference>
<protein>
    <submittedName>
        <fullName evidence="1">Iron-regulated protein frpC</fullName>
    </submittedName>
</protein>